<dbReference type="InterPro" id="IPR024078">
    <property type="entry name" value="LmbE-like_dom_sf"/>
</dbReference>
<dbReference type="AlphaFoldDB" id="A0A0G0L9K7"/>
<dbReference type="Gene3D" id="3.40.50.10320">
    <property type="entry name" value="LmbE-like"/>
    <property type="match status" value="1"/>
</dbReference>
<protein>
    <recommendedName>
        <fullName evidence="3">LmbE family protein</fullName>
    </recommendedName>
</protein>
<sequence>MVTRKDKRIWDIVILSPHMDDAVLSLGQHLVNWQKENKKIKIITVMTSFGNDEKIPLYSKKYISSSGFKLVKDFGEARIWEDIGVMENLKVKYEHWGFVDAGFRRNDRGFTYPTRRGLFNRKISKGDYKMVAEISKKIAKLKSKIILIPAGVGGHVDHLIVKKAAEKSSSKTNRLSYLESPYLWENFNFLEIFKNIFKIKSIFAKVGSKNKLLKGYRSQCGLWGDYKFPYVEIIVKC</sequence>
<evidence type="ECO:0000313" key="1">
    <source>
        <dbReference type="EMBL" id="KKQ49351.1"/>
    </source>
</evidence>
<gene>
    <name evidence="1" type="ORF">US68_C0016G0011</name>
</gene>
<dbReference type="InterPro" id="IPR003737">
    <property type="entry name" value="GlcNAc_PI_deacetylase-related"/>
</dbReference>
<name>A0A0G0L9K7_9BACT</name>
<organism evidence="1 2">
    <name type="scientific">Candidatus Shapirobacteria bacterium GW2011_GWE1_38_10</name>
    <dbReference type="NCBI Taxonomy" id="1618488"/>
    <lineage>
        <taxon>Bacteria</taxon>
        <taxon>Candidatus Shapironibacteriota</taxon>
    </lineage>
</organism>
<proteinExistence type="predicted"/>
<dbReference type="EMBL" id="LBTX01000016">
    <property type="protein sequence ID" value="KKQ49351.1"/>
    <property type="molecule type" value="Genomic_DNA"/>
</dbReference>
<evidence type="ECO:0000313" key="2">
    <source>
        <dbReference type="Proteomes" id="UP000034231"/>
    </source>
</evidence>
<accession>A0A0G0L9K7</accession>
<dbReference type="SUPFAM" id="SSF102588">
    <property type="entry name" value="LmbE-like"/>
    <property type="match status" value="1"/>
</dbReference>
<evidence type="ECO:0008006" key="3">
    <source>
        <dbReference type="Google" id="ProtNLM"/>
    </source>
</evidence>
<comment type="caution">
    <text evidence="1">The sequence shown here is derived from an EMBL/GenBank/DDBJ whole genome shotgun (WGS) entry which is preliminary data.</text>
</comment>
<reference evidence="1 2" key="1">
    <citation type="journal article" date="2015" name="Nature">
        <title>rRNA introns, odd ribosomes, and small enigmatic genomes across a large radiation of phyla.</title>
        <authorList>
            <person name="Brown C.T."/>
            <person name="Hug L.A."/>
            <person name="Thomas B.C."/>
            <person name="Sharon I."/>
            <person name="Castelle C.J."/>
            <person name="Singh A."/>
            <person name="Wilkins M.J."/>
            <person name="Williams K.H."/>
            <person name="Banfield J.F."/>
        </authorList>
    </citation>
    <scope>NUCLEOTIDE SEQUENCE [LARGE SCALE GENOMIC DNA]</scope>
</reference>
<dbReference type="Proteomes" id="UP000034231">
    <property type="component" value="Unassembled WGS sequence"/>
</dbReference>
<dbReference type="Pfam" id="PF02585">
    <property type="entry name" value="PIG-L"/>
    <property type="match status" value="1"/>
</dbReference>